<dbReference type="AlphaFoldDB" id="A0A0F9H4A3"/>
<proteinExistence type="predicted"/>
<comment type="caution">
    <text evidence="1">The sequence shown here is derived from an EMBL/GenBank/DDBJ whole genome shotgun (WGS) entry which is preliminary data.</text>
</comment>
<dbReference type="EMBL" id="LAZR01024033">
    <property type="protein sequence ID" value="KKL76475.1"/>
    <property type="molecule type" value="Genomic_DNA"/>
</dbReference>
<organism evidence="1">
    <name type="scientific">marine sediment metagenome</name>
    <dbReference type="NCBI Taxonomy" id="412755"/>
    <lineage>
        <taxon>unclassified sequences</taxon>
        <taxon>metagenomes</taxon>
        <taxon>ecological metagenomes</taxon>
    </lineage>
</organism>
<dbReference type="Gene3D" id="3.80.10.10">
    <property type="entry name" value="Ribonuclease Inhibitor"/>
    <property type="match status" value="1"/>
</dbReference>
<protein>
    <submittedName>
        <fullName evidence="1">Uncharacterized protein</fullName>
    </submittedName>
</protein>
<gene>
    <name evidence="1" type="ORF">LCGC14_2044500</name>
</gene>
<evidence type="ECO:0000313" key="1">
    <source>
        <dbReference type="EMBL" id="KKL76475.1"/>
    </source>
</evidence>
<dbReference type="SUPFAM" id="SSF52047">
    <property type="entry name" value="RNI-like"/>
    <property type="match status" value="1"/>
</dbReference>
<name>A0A0F9H4A3_9ZZZZ</name>
<accession>A0A0F9H4A3</accession>
<dbReference type="InterPro" id="IPR032675">
    <property type="entry name" value="LRR_dom_sf"/>
</dbReference>
<reference evidence="1" key="1">
    <citation type="journal article" date="2015" name="Nature">
        <title>Complex archaea that bridge the gap between prokaryotes and eukaryotes.</title>
        <authorList>
            <person name="Spang A."/>
            <person name="Saw J.H."/>
            <person name="Jorgensen S.L."/>
            <person name="Zaremba-Niedzwiedzka K."/>
            <person name="Martijn J."/>
            <person name="Lind A.E."/>
            <person name="van Eijk R."/>
            <person name="Schleper C."/>
            <person name="Guy L."/>
            <person name="Ettema T.J."/>
        </authorList>
    </citation>
    <scope>NUCLEOTIDE SEQUENCE</scope>
</reference>
<feature type="non-terminal residue" evidence="1">
    <location>
        <position position="1"/>
    </location>
</feature>
<sequence>QKVETMDDVFETSKMVQKEGGLMEYGIDPLTEFWVHCSNLQVWAENNYNADLIHSNLAFPLLKSLAEAGDKLAKRKLGEEISRRYTHGSLETKSYLEFEGFLDMITQEELILGGMSFEEGNLLVDIINYMKGVLIDDGYGNSFGISYEIVKHFDEDKVRHRLGPSNRFLTIYDGHVKTFEFDLSEKSLQFFKMLSEFKGLRYLSLIIRDLKNDVVFNKKMKNNLKILKISKVDLSCLNLQMLELFPELESLTIHFFEDELVTGIESITKLEKLQSIFITNCRNFETFNMLKDLKNKGILIKFGL</sequence>